<proteinExistence type="predicted"/>
<comment type="caution">
    <text evidence="2">The sequence shown here is derived from an EMBL/GenBank/DDBJ whole genome shotgun (WGS) entry which is preliminary data.</text>
</comment>
<dbReference type="Proteomes" id="UP000431901">
    <property type="component" value="Unassembled WGS sequence"/>
</dbReference>
<dbReference type="InterPro" id="IPR052526">
    <property type="entry name" value="HTH-type_Bedaq_tolerance"/>
</dbReference>
<evidence type="ECO:0000259" key="1">
    <source>
        <dbReference type="PROSITE" id="PS50995"/>
    </source>
</evidence>
<dbReference type="Gene3D" id="1.10.10.10">
    <property type="entry name" value="Winged helix-like DNA-binding domain superfamily/Winged helix DNA-binding domain"/>
    <property type="match status" value="1"/>
</dbReference>
<evidence type="ECO:0000313" key="3">
    <source>
        <dbReference type="Proteomes" id="UP000431901"/>
    </source>
</evidence>
<dbReference type="OrthoDB" id="8966183at2"/>
<dbReference type="Pfam" id="PF01047">
    <property type="entry name" value="MarR"/>
    <property type="match status" value="1"/>
</dbReference>
<dbReference type="SMART" id="SM00347">
    <property type="entry name" value="HTH_MARR"/>
    <property type="match status" value="1"/>
</dbReference>
<gene>
    <name evidence="2" type="ORF">GQ466_18450</name>
</gene>
<dbReference type="GO" id="GO:0003700">
    <property type="term" value="F:DNA-binding transcription factor activity"/>
    <property type="evidence" value="ECO:0007669"/>
    <property type="project" value="InterPro"/>
</dbReference>
<dbReference type="InterPro" id="IPR000835">
    <property type="entry name" value="HTH_MarR-typ"/>
</dbReference>
<protein>
    <submittedName>
        <fullName evidence="2">MarR family transcriptional regulator</fullName>
    </submittedName>
</protein>
<dbReference type="PROSITE" id="PS50995">
    <property type="entry name" value="HTH_MARR_2"/>
    <property type="match status" value="1"/>
</dbReference>
<reference evidence="2 3" key="1">
    <citation type="submission" date="2019-12" db="EMBL/GenBank/DDBJ databases">
        <title>Nocardia macrotermitis sp. nov. and Nocardia aurantia sp. nov., isolated from the gut of the fungus growing-termite Macrotermes natalensis.</title>
        <authorList>
            <person name="Christine B."/>
            <person name="Rene B."/>
        </authorList>
    </citation>
    <scope>NUCLEOTIDE SEQUENCE [LARGE SCALE GENOMIC DNA]</scope>
    <source>
        <strain evidence="2 3">DSM 102126</strain>
    </source>
</reference>
<dbReference type="SUPFAM" id="SSF46785">
    <property type="entry name" value="Winged helix' DNA-binding domain"/>
    <property type="match status" value="1"/>
</dbReference>
<dbReference type="EMBL" id="WUTW01000003">
    <property type="protein sequence ID" value="MXQ66002.1"/>
    <property type="molecule type" value="Genomic_DNA"/>
</dbReference>
<keyword evidence="3" id="KW-1185">Reference proteome</keyword>
<name>A0A6I4WHF1_9ACTN</name>
<dbReference type="AlphaFoldDB" id="A0A6I4WHF1"/>
<sequence length="140" mass="15100">MAPADLELSDRLRNALGRLHRRARRHTPQALTVGQVSTLAAVEAIGPVRLVDLADHEGVRAPTQSRVVATLEDMSLLARTADPADRRACLLTITDEGRAWLDRLRADRTAFYATRIAALPPEQRAALAAALPALEALAAP</sequence>
<dbReference type="PANTHER" id="PTHR39515">
    <property type="entry name" value="CONSERVED PROTEIN"/>
    <property type="match status" value="1"/>
</dbReference>
<organism evidence="2 3">
    <name type="scientific">Actinomadura rayongensis</name>
    <dbReference type="NCBI Taxonomy" id="1429076"/>
    <lineage>
        <taxon>Bacteria</taxon>
        <taxon>Bacillati</taxon>
        <taxon>Actinomycetota</taxon>
        <taxon>Actinomycetes</taxon>
        <taxon>Streptosporangiales</taxon>
        <taxon>Thermomonosporaceae</taxon>
        <taxon>Actinomadura</taxon>
    </lineage>
</organism>
<dbReference type="InterPro" id="IPR036388">
    <property type="entry name" value="WH-like_DNA-bd_sf"/>
</dbReference>
<dbReference type="PANTHER" id="PTHR39515:SF2">
    <property type="entry name" value="HTH-TYPE TRANSCRIPTIONAL REGULATOR RV0880"/>
    <property type="match status" value="1"/>
</dbReference>
<evidence type="ECO:0000313" key="2">
    <source>
        <dbReference type="EMBL" id="MXQ66002.1"/>
    </source>
</evidence>
<dbReference type="InterPro" id="IPR036390">
    <property type="entry name" value="WH_DNA-bd_sf"/>
</dbReference>
<accession>A0A6I4WHF1</accession>
<feature type="domain" description="HTH marR-type" evidence="1">
    <location>
        <begin position="9"/>
        <end position="136"/>
    </location>
</feature>